<reference evidence="2 3" key="1">
    <citation type="submission" date="2007-04" db="EMBL/GenBank/DDBJ databases">
        <authorList>
            <person name="Fulton L."/>
            <person name="Clifton S."/>
            <person name="Fulton B."/>
            <person name="Xu J."/>
            <person name="Minx P."/>
            <person name="Pepin K.H."/>
            <person name="Johnson M."/>
            <person name="Thiruvilangam P."/>
            <person name="Bhonagiri V."/>
            <person name="Nash W.E."/>
            <person name="Mardis E.R."/>
            <person name="Wilson R.K."/>
        </authorList>
    </citation>
    <scope>NUCLEOTIDE SEQUENCE [LARGE SCALE GENOMIC DNA]</scope>
    <source>
        <strain evidence="2 3">L2-32</strain>
    </source>
</reference>
<protein>
    <submittedName>
        <fullName evidence="2">Uncharacterized protein</fullName>
    </submittedName>
</protein>
<feature type="compositionally biased region" description="Low complexity" evidence="1">
    <location>
        <begin position="248"/>
        <end position="263"/>
    </location>
</feature>
<feature type="compositionally biased region" description="Basic and acidic residues" evidence="1">
    <location>
        <begin position="318"/>
        <end position="341"/>
    </location>
</feature>
<evidence type="ECO:0000256" key="1">
    <source>
        <dbReference type="SAM" id="MobiDB-lite"/>
    </source>
</evidence>
<gene>
    <name evidence="2" type="ORF">BIFADO_01894</name>
</gene>
<dbReference type="HOGENOM" id="CLU_668203_0_0_11"/>
<reference evidence="2 3" key="2">
    <citation type="submission" date="2007-05" db="EMBL/GenBank/DDBJ databases">
        <title>Draft genome sequence of Bifidobacterium adolescentis (L2-32).</title>
        <authorList>
            <person name="Sudarsanam P."/>
            <person name="Ley R."/>
            <person name="Guruge J."/>
            <person name="Turnbaugh P.J."/>
            <person name="Mahowald M."/>
            <person name="Liep D."/>
            <person name="Gordon J."/>
        </authorList>
    </citation>
    <scope>NUCLEOTIDE SEQUENCE [LARGE SCALE GENOMIC DNA]</scope>
    <source>
        <strain evidence="2 3">L2-32</strain>
    </source>
</reference>
<feature type="compositionally biased region" description="Basic and acidic residues" evidence="1">
    <location>
        <begin position="128"/>
        <end position="165"/>
    </location>
</feature>
<proteinExistence type="predicted"/>
<feature type="non-terminal residue" evidence="2">
    <location>
        <position position="1"/>
    </location>
</feature>
<feature type="compositionally biased region" description="Basic residues" evidence="1">
    <location>
        <begin position="86"/>
        <end position="96"/>
    </location>
</feature>
<feature type="compositionally biased region" description="Basic and acidic residues" evidence="1">
    <location>
        <begin position="204"/>
        <end position="225"/>
    </location>
</feature>
<sequence>ARAGLPSPRRPAQGQRQGFGPAGVVSDPQLPGDQPDRPGGVPAGRHRQRAEAVLCHGDPRSGLPRRRPGVRQPQHRLDESQPRRAAALHRRDHRKAQAAAAGQAGQQRAVRADDEQPLDQLAQARRGRQPDRVGGDQPHRRHLPGRDERGDHARQQLQPRGRELLGQEGAGQRGAGEEDLARRRRDRQAGLLAERRPARVQAAPDHRRGPRRGDPAHAADPAHVRDPLQRPALHRRTHPGQHLVAAGIPRRAQQRPQAVQPVRIRARSRHLRRPGAQGPVHRLGGDRAGRADRAAGEHRHLRRAQLRDPAASLRARGAHVDRRRAGAHRRDDLSGEPDPVRLRRVGQPGDLDRVRPLAGQVRRLRTAAVVERGRGRLCGDRGVGGHGVFPDLARHRDPMADFRLAHGLSARAA</sequence>
<feature type="compositionally biased region" description="Low complexity" evidence="1">
    <location>
        <begin position="97"/>
        <end position="109"/>
    </location>
</feature>
<feature type="non-terminal residue" evidence="2">
    <location>
        <position position="413"/>
    </location>
</feature>
<dbReference type="AlphaFoldDB" id="A7A7Q4"/>
<feature type="compositionally biased region" description="Basic residues" evidence="1">
    <location>
        <begin position="264"/>
        <end position="273"/>
    </location>
</feature>
<feature type="region of interest" description="Disordered" evidence="1">
    <location>
        <begin position="244"/>
        <end position="347"/>
    </location>
</feature>
<name>A7A7Q4_BIFAD</name>
<organism evidence="2 3">
    <name type="scientific">Bifidobacterium adolescentis L2-32</name>
    <dbReference type="NCBI Taxonomy" id="411481"/>
    <lineage>
        <taxon>Bacteria</taxon>
        <taxon>Bacillati</taxon>
        <taxon>Actinomycetota</taxon>
        <taxon>Actinomycetes</taxon>
        <taxon>Bifidobacteriales</taxon>
        <taxon>Bifidobacteriaceae</taxon>
        <taxon>Bifidobacterium</taxon>
    </lineage>
</organism>
<evidence type="ECO:0000313" key="3">
    <source>
        <dbReference type="Proteomes" id="UP000003773"/>
    </source>
</evidence>
<evidence type="ECO:0000313" key="2">
    <source>
        <dbReference type="EMBL" id="EDN82367.1"/>
    </source>
</evidence>
<dbReference type="EMBL" id="AAXD02000073">
    <property type="protein sequence ID" value="EDN82367.1"/>
    <property type="molecule type" value="Genomic_DNA"/>
</dbReference>
<feature type="compositionally biased region" description="Basic and acidic residues" evidence="1">
    <location>
        <begin position="283"/>
        <end position="298"/>
    </location>
</feature>
<feature type="region of interest" description="Disordered" evidence="1">
    <location>
        <begin position="1"/>
        <end position="225"/>
    </location>
</feature>
<comment type="caution">
    <text evidence="2">The sequence shown here is derived from an EMBL/GenBank/DDBJ whole genome shotgun (WGS) entry which is preliminary data.</text>
</comment>
<accession>A7A7Q4</accession>
<dbReference type="Proteomes" id="UP000003773">
    <property type="component" value="Unassembled WGS sequence"/>
</dbReference>